<dbReference type="Pfam" id="PF00561">
    <property type="entry name" value="Abhydrolase_1"/>
    <property type="match status" value="1"/>
</dbReference>
<evidence type="ECO:0000313" key="38">
    <source>
        <dbReference type="RefSeq" id="XP_055861380.1"/>
    </source>
</evidence>
<comment type="catalytic activity">
    <reaction evidence="26">
        <text>1-octadecanoyl-2-octanoyl-sn-glycero-3-phosphocholine + H2O = 1-octadecanoyl-sn-glycero-3-phosphocholine + octanoate + H(+)</text>
        <dbReference type="Rhea" id="RHEA:54468"/>
        <dbReference type="ChEBI" id="CHEBI:15377"/>
        <dbReference type="ChEBI" id="CHEBI:15378"/>
        <dbReference type="ChEBI" id="CHEBI:25646"/>
        <dbReference type="ChEBI" id="CHEBI:73858"/>
        <dbReference type="ChEBI" id="CHEBI:138213"/>
    </reaction>
    <physiologicalReaction direction="left-to-right" evidence="26">
        <dbReference type="Rhea" id="RHEA:54469"/>
    </physiologicalReaction>
</comment>
<evidence type="ECO:0000256" key="25">
    <source>
        <dbReference type="ARBA" id="ARBA00052588"/>
    </source>
</evidence>
<comment type="catalytic activity">
    <reaction evidence="15">
        <text>1-hexadecanoyl-2-glutaroyl-sn-glycero-3-phosphocholine + H2O = glutarate + 1-hexadecanoyl-sn-glycero-3-phosphocholine + H(+)</text>
        <dbReference type="Rhea" id="RHEA:41159"/>
        <dbReference type="ChEBI" id="CHEBI:15377"/>
        <dbReference type="ChEBI" id="CHEBI:15378"/>
        <dbReference type="ChEBI" id="CHEBI:30921"/>
        <dbReference type="ChEBI" id="CHEBI:72998"/>
        <dbReference type="ChEBI" id="CHEBI:77756"/>
    </reaction>
    <physiologicalReaction direction="left-to-right" evidence="15">
        <dbReference type="Rhea" id="RHEA:41160"/>
    </physiologicalReaction>
</comment>
<dbReference type="RefSeq" id="XP_055861380.1">
    <property type="nucleotide sequence ID" value="XM_056005405.1"/>
</dbReference>
<dbReference type="PANTHER" id="PTHR10794:SF63">
    <property type="entry name" value="ALPHA_BETA HYDROLASE 1, ISOFORM A"/>
    <property type="match status" value="1"/>
</dbReference>
<evidence type="ECO:0000259" key="34">
    <source>
        <dbReference type="Pfam" id="PF00561"/>
    </source>
</evidence>
<dbReference type="GO" id="GO:0006650">
    <property type="term" value="P:glycerophospholipid metabolic process"/>
    <property type="evidence" value="ECO:0007669"/>
    <property type="project" value="UniProtKB-ARBA"/>
</dbReference>
<dbReference type="GO" id="GO:0051792">
    <property type="term" value="P:medium-chain fatty acid biosynthetic process"/>
    <property type="evidence" value="ECO:0007669"/>
    <property type="project" value="TreeGrafter"/>
</dbReference>
<keyword evidence="5 33" id="KW-0812">Transmembrane</keyword>
<evidence type="ECO:0000256" key="19">
    <source>
        <dbReference type="ARBA" id="ARBA00050276"/>
    </source>
</evidence>
<dbReference type="GO" id="GO:0016020">
    <property type="term" value="C:membrane"/>
    <property type="evidence" value="ECO:0007669"/>
    <property type="project" value="UniProtKB-SubCell"/>
</dbReference>
<evidence type="ECO:0000256" key="5">
    <source>
        <dbReference type="ARBA" id="ARBA00022692"/>
    </source>
</evidence>
<evidence type="ECO:0000256" key="3">
    <source>
        <dbReference type="ARBA" id="ARBA00013278"/>
    </source>
</evidence>
<dbReference type="GeneID" id="106067740"/>
<comment type="catalytic activity">
    <reaction evidence="28">
        <text>1,2-ditetradecanoyl-sn-glycero-3-phosphocholine + H2O = 2-tetradecanoyl-sn-glycero-3-phosphocholine + tetradecanoate + H(+)</text>
        <dbReference type="Rhea" id="RHEA:54404"/>
        <dbReference type="ChEBI" id="CHEBI:15377"/>
        <dbReference type="ChEBI" id="CHEBI:15378"/>
        <dbReference type="ChEBI" id="CHEBI:30807"/>
        <dbReference type="ChEBI" id="CHEBI:45240"/>
        <dbReference type="ChEBI" id="CHEBI:131738"/>
    </reaction>
    <physiologicalReaction direction="left-to-right" evidence="28">
        <dbReference type="Rhea" id="RHEA:54405"/>
    </physiologicalReaction>
</comment>
<evidence type="ECO:0000256" key="31">
    <source>
        <dbReference type="ARBA" id="ARBA00082158"/>
    </source>
</evidence>
<comment type="catalytic activity">
    <reaction evidence="16">
        <text>1,2-ditetradecanoyl-sn-glycero-3-phosphocholine + H2O = 1-tetradecanoyl-sn-glycero-3-phosphocholine + tetradecanoate + H(+)</text>
        <dbReference type="Rhea" id="RHEA:54456"/>
        <dbReference type="ChEBI" id="CHEBI:15377"/>
        <dbReference type="ChEBI" id="CHEBI:15378"/>
        <dbReference type="ChEBI" id="CHEBI:30807"/>
        <dbReference type="ChEBI" id="CHEBI:45240"/>
        <dbReference type="ChEBI" id="CHEBI:64489"/>
    </reaction>
    <physiologicalReaction direction="left-to-right" evidence="16">
        <dbReference type="Rhea" id="RHEA:54457"/>
    </physiologicalReaction>
</comment>
<evidence type="ECO:0000313" key="37">
    <source>
        <dbReference type="RefSeq" id="XP_055861379.1"/>
    </source>
</evidence>
<dbReference type="InterPro" id="IPR012020">
    <property type="entry name" value="ABHD4"/>
</dbReference>
<keyword evidence="9" id="KW-0443">Lipid metabolism</keyword>
<dbReference type="Gene3D" id="3.40.50.1820">
    <property type="entry name" value="alpha/beta hydrolase"/>
    <property type="match status" value="1"/>
</dbReference>
<evidence type="ECO:0000256" key="24">
    <source>
        <dbReference type="ARBA" id="ARBA00052144"/>
    </source>
</evidence>
<feature type="active site" description="Charge relay system" evidence="32">
    <location>
        <position position="205"/>
    </location>
</feature>
<evidence type="ECO:0000256" key="13">
    <source>
        <dbReference type="ARBA" id="ARBA00047611"/>
    </source>
</evidence>
<evidence type="ECO:0000256" key="15">
    <source>
        <dbReference type="ARBA" id="ARBA00048471"/>
    </source>
</evidence>
<comment type="function">
    <text evidence="29">Phospholipase that may play a role in phospholipids remodeling. May selectively cleave myristate (C14)-containing phosphatidylcholines through its predominant phospholipase 1 activity, cleaving preferentially acyl groups in sn1 position. In parallel, may have a minor phospholipase 2 activity acting on acyl groups in position sn2. In addition to (C14)-containing phosphatidylcholines, may also act on other medium-chain-containing and oxidatively truncated phospholipids.</text>
</comment>
<evidence type="ECO:0000256" key="4">
    <source>
        <dbReference type="ARBA" id="ARBA00022487"/>
    </source>
</evidence>
<dbReference type="PIRSF" id="PIRSF005211">
    <property type="entry name" value="Ab_hydro_YheT"/>
    <property type="match status" value="1"/>
</dbReference>
<evidence type="ECO:0000256" key="10">
    <source>
        <dbReference type="ARBA" id="ARBA00023136"/>
    </source>
</evidence>
<comment type="catalytic activity">
    <reaction evidence="17">
        <text>1-octadecanoyl-2-nonanoyl-sn-glycero-3-phosphocholine + H2O = nonanoate + 1-octadecanoyl-sn-glycero-3-phosphocholine + H(+)</text>
        <dbReference type="Rhea" id="RHEA:54472"/>
        <dbReference type="ChEBI" id="CHEBI:15377"/>
        <dbReference type="ChEBI" id="CHEBI:15378"/>
        <dbReference type="ChEBI" id="CHEBI:32361"/>
        <dbReference type="ChEBI" id="CHEBI:73858"/>
        <dbReference type="ChEBI" id="CHEBI:138214"/>
    </reaction>
    <physiologicalReaction direction="left-to-right" evidence="17">
        <dbReference type="Rhea" id="RHEA:54473"/>
    </physiologicalReaction>
</comment>
<feature type="transmembrane region" description="Helical" evidence="33">
    <location>
        <begin position="20"/>
        <end position="39"/>
    </location>
</feature>
<evidence type="ECO:0000313" key="39">
    <source>
        <dbReference type="RefSeq" id="XP_055861381.1"/>
    </source>
</evidence>
<feature type="transmembrane region" description="Helical" evidence="33">
    <location>
        <begin position="197"/>
        <end position="216"/>
    </location>
</feature>
<feature type="active site" description="Charge relay system" evidence="32">
    <location>
        <position position="420"/>
    </location>
</feature>
<feature type="domain" description="AB hydrolase-1" evidence="34">
    <location>
        <begin position="125"/>
        <end position="426"/>
    </location>
</feature>
<evidence type="ECO:0000256" key="32">
    <source>
        <dbReference type="PIRSR" id="PIRSR005211-1"/>
    </source>
</evidence>
<comment type="catalytic activity">
    <reaction evidence="14">
        <text>1-hexadecanoyl-2-(9-oxononanoyl)-sn-glycero-3-phosphocholine + H2O = 9-oxononanoate + 1-hexadecanoyl-sn-glycero-3-phosphocholine + H(+)</text>
        <dbReference type="Rhea" id="RHEA:41179"/>
        <dbReference type="ChEBI" id="CHEBI:15377"/>
        <dbReference type="ChEBI" id="CHEBI:15378"/>
        <dbReference type="ChEBI" id="CHEBI:61042"/>
        <dbReference type="ChEBI" id="CHEBI:72998"/>
        <dbReference type="ChEBI" id="CHEBI:77812"/>
    </reaction>
    <physiologicalReaction direction="left-to-right" evidence="14">
        <dbReference type="Rhea" id="RHEA:41180"/>
    </physiologicalReaction>
</comment>
<evidence type="ECO:0000256" key="9">
    <source>
        <dbReference type="ARBA" id="ARBA00023098"/>
    </source>
</evidence>
<evidence type="ECO:0000256" key="18">
    <source>
        <dbReference type="ARBA" id="ARBA00050195"/>
    </source>
</evidence>
<dbReference type="GO" id="GO:0051793">
    <property type="term" value="P:medium-chain fatty acid catabolic process"/>
    <property type="evidence" value="ECO:0007669"/>
    <property type="project" value="TreeGrafter"/>
</dbReference>
<dbReference type="GO" id="GO:0004623">
    <property type="term" value="F:phospholipase A2 activity"/>
    <property type="evidence" value="ECO:0007669"/>
    <property type="project" value="UniProtKB-EC"/>
</dbReference>
<dbReference type="InterPro" id="IPR029058">
    <property type="entry name" value="AB_hydrolase_fold"/>
</dbReference>
<comment type="catalytic activity">
    <reaction evidence="12">
        <text>a 1,2-diacyl-sn-glycero-3-phosphocholine + H2O = a 1-acyl-sn-glycero-3-phosphocholine + a fatty acid + H(+)</text>
        <dbReference type="Rhea" id="RHEA:15801"/>
        <dbReference type="ChEBI" id="CHEBI:15377"/>
        <dbReference type="ChEBI" id="CHEBI:15378"/>
        <dbReference type="ChEBI" id="CHEBI:28868"/>
        <dbReference type="ChEBI" id="CHEBI:57643"/>
        <dbReference type="ChEBI" id="CHEBI:58168"/>
        <dbReference type="EC" id="3.1.1.4"/>
    </reaction>
    <physiologicalReaction direction="left-to-right" evidence="12">
        <dbReference type="Rhea" id="RHEA:15802"/>
    </physiologicalReaction>
</comment>
<evidence type="ECO:0000256" key="20">
    <source>
        <dbReference type="ARBA" id="ARBA00050674"/>
    </source>
</evidence>
<dbReference type="InterPro" id="IPR000073">
    <property type="entry name" value="AB_hydrolase_1"/>
</dbReference>
<dbReference type="OrthoDB" id="247542at2759"/>
<dbReference type="RefSeq" id="XP_055861383.1">
    <property type="nucleotide sequence ID" value="XM_056005408.1"/>
</dbReference>
<evidence type="ECO:0000256" key="11">
    <source>
        <dbReference type="ARBA" id="ARBA00023264"/>
    </source>
</evidence>
<evidence type="ECO:0000256" key="7">
    <source>
        <dbReference type="ARBA" id="ARBA00022968"/>
    </source>
</evidence>
<keyword evidence="11" id="KW-1208">Phospholipid metabolism</keyword>
<evidence type="ECO:0000256" key="27">
    <source>
        <dbReference type="ARBA" id="ARBA00052808"/>
    </source>
</evidence>
<dbReference type="OMA" id="LDWHGPH"/>
<evidence type="ECO:0000313" key="35">
    <source>
        <dbReference type="Proteomes" id="UP001165740"/>
    </source>
</evidence>
<keyword evidence="35" id="KW-1185">Reference proteome</keyword>
<evidence type="ECO:0000256" key="30">
    <source>
        <dbReference type="ARBA" id="ARBA00071303"/>
    </source>
</evidence>
<keyword evidence="10 33" id="KW-0472">Membrane</keyword>
<feature type="active site" description="Charge relay system" evidence="32">
    <location>
        <position position="391"/>
    </location>
</feature>
<dbReference type="RefSeq" id="XP_055861382.1">
    <property type="nucleotide sequence ID" value="XM_056005407.1"/>
</dbReference>
<reference evidence="36 37" key="1">
    <citation type="submission" date="2025-04" db="UniProtKB">
        <authorList>
            <consortium name="RefSeq"/>
        </authorList>
    </citation>
    <scope>IDENTIFICATION</scope>
</reference>
<evidence type="ECO:0000256" key="26">
    <source>
        <dbReference type="ARBA" id="ARBA00052747"/>
    </source>
</evidence>
<dbReference type="InterPro" id="IPR050960">
    <property type="entry name" value="AB_hydrolase_4_sf"/>
</dbReference>
<evidence type="ECO:0000256" key="29">
    <source>
        <dbReference type="ARBA" id="ARBA00059841"/>
    </source>
</evidence>
<comment type="catalytic activity">
    <reaction evidence="27">
        <text>1-hexadecanoyl-2-nonadioyl-sn-glycero-3-phosphocholine + H2O = nonanedioate + 1-hexadecanoyl-sn-glycero-3-phosphocholine + H(+)</text>
        <dbReference type="Rhea" id="RHEA:41388"/>
        <dbReference type="ChEBI" id="CHEBI:15377"/>
        <dbReference type="ChEBI" id="CHEBI:15378"/>
        <dbReference type="ChEBI" id="CHEBI:72998"/>
        <dbReference type="ChEBI" id="CHEBI:78207"/>
        <dbReference type="ChEBI" id="CHEBI:78208"/>
    </reaction>
    <physiologicalReaction direction="left-to-right" evidence="27">
        <dbReference type="Rhea" id="RHEA:41389"/>
    </physiologicalReaction>
</comment>
<evidence type="ECO:0000256" key="22">
    <source>
        <dbReference type="ARBA" id="ARBA00051705"/>
    </source>
</evidence>
<evidence type="ECO:0000256" key="23">
    <source>
        <dbReference type="ARBA" id="ARBA00052087"/>
    </source>
</evidence>
<dbReference type="RefSeq" id="XP_055861378.1">
    <property type="nucleotide sequence ID" value="XM_056005403.1"/>
</dbReference>
<dbReference type="PANTHER" id="PTHR10794">
    <property type="entry name" value="ABHYDROLASE DOMAIN-CONTAINING PROTEIN"/>
    <property type="match status" value="1"/>
</dbReference>
<dbReference type="RefSeq" id="XP_055861381.1">
    <property type="nucleotide sequence ID" value="XM_056005406.1"/>
</dbReference>
<comment type="catalytic activity">
    <reaction evidence="13">
        <text>1-hexadecanoyl-2-(5-oxopentanoyl)-sn-glycero-3-phosphocholine + H2O = 5-oxopentanoate + 1-hexadecanoyl-sn-glycero-3-phosphocholine + H(+)</text>
        <dbReference type="Rhea" id="RHEA:40483"/>
        <dbReference type="ChEBI" id="CHEBI:15377"/>
        <dbReference type="ChEBI" id="CHEBI:15378"/>
        <dbReference type="ChEBI" id="CHEBI:16120"/>
        <dbReference type="ChEBI" id="CHEBI:72998"/>
        <dbReference type="ChEBI" id="CHEBI:77890"/>
    </reaction>
    <physiologicalReaction direction="left-to-right" evidence="13">
        <dbReference type="Rhea" id="RHEA:40484"/>
    </physiologicalReaction>
</comment>
<evidence type="ECO:0000256" key="6">
    <source>
        <dbReference type="ARBA" id="ARBA00022801"/>
    </source>
</evidence>
<dbReference type="FunFam" id="3.40.50.1820:FF:000079">
    <property type="entry name" value="Abhydrolase domain-containing 3"/>
    <property type="match status" value="2"/>
</dbReference>
<dbReference type="GO" id="GO:0047372">
    <property type="term" value="F:monoacylglycerol lipase activity"/>
    <property type="evidence" value="ECO:0007669"/>
    <property type="project" value="TreeGrafter"/>
</dbReference>
<gene>
    <name evidence="36 37 38 39 40 41" type="primary">LOC106067740</name>
</gene>
<keyword evidence="7" id="KW-0735">Signal-anchor</keyword>
<evidence type="ECO:0000256" key="1">
    <source>
        <dbReference type="ARBA" id="ARBA00004606"/>
    </source>
</evidence>
<comment type="catalytic activity">
    <reaction evidence="20">
        <text>1-octadecanoyl-2-pentanoyl-sn-glycero-3-phosphocholine + H2O = pentanoate + 1-octadecanoyl-sn-glycero-3-phosphocholine + H(+)</text>
        <dbReference type="Rhea" id="RHEA:54460"/>
        <dbReference type="ChEBI" id="CHEBI:15377"/>
        <dbReference type="ChEBI" id="CHEBI:15378"/>
        <dbReference type="ChEBI" id="CHEBI:31011"/>
        <dbReference type="ChEBI" id="CHEBI:73858"/>
        <dbReference type="ChEBI" id="CHEBI:138211"/>
    </reaction>
    <physiologicalReaction direction="left-to-right" evidence="20">
        <dbReference type="Rhea" id="RHEA:54461"/>
    </physiologicalReaction>
</comment>
<dbReference type="SUPFAM" id="SSF53474">
    <property type="entry name" value="alpha/beta-Hydrolases"/>
    <property type="match status" value="1"/>
</dbReference>
<evidence type="ECO:0000256" key="28">
    <source>
        <dbReference type="ARBA" id="ARBA00052894"/>
    </source>
</evidence>
<keyword evidence="8 33" id="KW-1133">Transmembrane helix</keyword>
<evidence type="ECO:0000256" key="16">
    <source>
        <dbReference type="ARBA" id="ARBA00050145"/>
    </source>
</evidence>
<dbReference type="AlphaFoldDB" id="A0A9W2YF65"/>
<keyword evidence="4" id="KW-0719">Serine esterase</keyword>
<sequence length="454" mass="52000">MSQLVFKDFCIHWIFDHPWYAISGCFASFYTVYYLAFIVKRPILSCGDKKFRQFIDTYCPISKERFWPTWWCFESRAQTILRALIQSSPKVDYTSEHLTTSDGGEIRLDWNENDSNSKFSKHERPTILMLPGLTGSSKENYILHMVYDARNLGYRSVVFNNRGTGDTQLKTPRTYCAANTEDTEFVIKHIRTKYPNAPLIGVGVSLGGAILFNYLAKLGDESEIEAALICSPAYDFKESTKMLEQGLNYWIFNQRLARNLCNLIRLMILFNYMAKTGKSACLLAAMSISVGWDVFAACNSLDKFVNYYLFNKTLARSLCYLVKKNLHLFERNVNIDTAHVLKSESIKDFDERFTSKLFGYSSVDHYYTEASLHTKVHSLARPVLCLSAADDPFAPETSIPMKEAEENENIAIVKTACGGHIGFLEGTFPSDRSYMYRWFQQFVSGMFEHGLKSD</sequence>
<comment type="catalytic activity">
    <reaction evidence="18">
        <text>1-tetradecanoyl-2-(4Z,7Z,10Z,13Z,16Z,19Z-docosahexaenoyl)-sn-glycero-3-phosphocholine + H2O = 2-(4Z,7Z,10Z,13Z,16Z,19Z-docosahexaenoyl)-sn-glycero-3-phosphocholine + tetradecanoate + H(+)</text>
        <dbReference type="Rhea" id="RHEA:54400"/>
        <dbReference type="ChEBI" id="CHEBI:15377"/>
        <dbReference type="ChEBI" id="CHEBI:15378"/>
        <dbReference type="ChEBI" id="CHEBI:30807"/>
        <dbReference type="ChEBI" id="CHEBI:76085"/>
        <dbReference type="ChEBI" id="CHEBI:86162"/>
    </reaction>
    <physiologicalReaction direction="left-to-right" evidence="18">
        <dbReference type="Rhea" id="RHEA:54401"/>
    </physiologicalReaction>
</comment>
<evidence type="ECO:0000256" key="8">
    <source>
        <dbReference type="ARBA" id="ARBA00022989"/>
    </source>
</evidence>
<evidence type="ECO:0000313" key="41">
    <source>
        <dbReference type="RefSeq" id="XP_055861383.1"/>
    </source>
</evidence>
<proteinExistence type="inferred from homology"/>
<evidence type="ECO:0000256" key="12">
    <source>
        <dbReference type="ARBA" id="ARBA00023422"/>
    </source>
</evidence>
<evidence type="ECO:0000256" key="2">
    <source>
        <dbReference type="ARBA" id="ARBA00010884"/>
    </source>
</evidence>
<accession>A0A9W2YF65</accession>
<comment type="catalytic activity">
    <reaction evidence="24">
        <text>1-tetradecanoyl-2-(9Z,12Z-octadecadienoyl)-sn-glycero-3-phosphocholine + H2O = 2-(9Z,12Z-octadecadienoyl)-sn-glycero-3-phosphocholine + tetradecanoate + H(+)</text>
        <dbReference type="Rhea" id="RHEA:54388"/>
        <dbReference type="ChEBI" id="CHEBI:15377"/>
        <dbReference type="ChEBI" id="CHEBI:15378"/>
        <dbReference type="ChEBI" id="CHEBI:30807"/>
        <dbReference type="ChEBI" id="CHEBI:76084"/>
        <dbReference type="ChEBI" id="CHEBI:86094"/>
    </reaction>
    <physiologicalReaction direction="left-to-right" evidence="24">
        <dbReference type="Rhea" id="RHEA:54389"/>
    </physiologicalReaction>
</comment>
<evidence type="ECO:0000256" key="14">
    <source>
        <dbReference type="ARBA" id="ARBA00048288"/>
    </source>
</evidence>
<evidence type="ECO:0000313" key="36">
    <source>
        <dbReference type="RefSeq" id="XP_055861378.1"/>
    </source>
</evidence>
<organism evidence="35 36">
    <name type="scientific">Biomphalaria glabrata</name>
    <name type="common">Bloodfluke planorb</name>
    <name type="synonym">Freshwater snail</name>
    <dbReference type="NCBI Taxonomy" id="6526"/>
    <lineage>
        <taxon>Eukaryota</taxon>
        <taxon>Metazoa</taxon>
        <taxon>Spiralia</taxon>
        <taxon>Lophotrochozoa</taxon>
        <taxon>Mollusca</taxon>
        <taxon>Gastropoda</taxon>
        <taxon>Heterobranchia</taxon>
        <taxon>Euthyneura</taxon>
        <taxon>Panpulmonata</taxon>
        <taxon>Hygrophila</taxon>
        <taxon>Lymnaeoidea</taxon>
        <taxon>Planorbidae</taxon>
        <taxon>Biomphalaria</taxon>
    </lineage>
</organism>
<comment type="catalytic activity">
    <reaction evidence="25">
        <text>1-octadecanoyl-2-hexanoyl-sn-glycero-3-phosphocholine + H2O = hexanoate + 1-octadecanoyl-sn-glycero-3-phosphocholine + H(+)</text>
        <dbReference type="Rhea" id="RHEA:54464"/>
        <dbReference type="ChEBI" id="CHEBI:15377"/>
        <dbReference type="ChEBI" id="CHEBI:15378"/>
        <dbReference type="ChEBI" id="CHEBI:17120"/>
        <dbReference type="ChEBI" id="CHEBI:73858"/>
        <dbReference type="ChEBI" id="CHEBI:138212"/>
    </reaction>
    <physiologicalReaction direction="left-to-right" evidence="25">
        <dbReference type="Rhea" id="RHEA:54465"/>
    </physiologicalReaction>
</comment>
<evidence type="ECO:0000256" key="17">
    <source>
        <dbReference type="ARBA" id="ARBA00050182"/>
    </source>
</evidence>
<comment type="catalytic activity">
    <reaction evidence="22">
        <text>1-tetradecanoyl-2-(9Z,12Z-octadecadienoyl)-sn-glycero-3-phosphocholine + H2O = 1-tetradecanoyl-sn-glycero-3-phosphocholine + (9Z,12Z)-octadecadienoate + H(+)</text>
        <dbReference type="Rhea" id="RHEA:54392"/>
        <dbReference type="ChEBI" id="CHEBI:15377"/>
        <dbReference type="ChEBI" id="CHEBI:15378"/>
        <dbReference type="ChEBI" id="CHEBI:30245"/>
        <dbReference type="ChEBI" id="CHEBI:64489"/>
        <dbReference type="ChEBI" id="CHEBI:86094"/>
    </reaction>
    <physiologicalReaction direction="left-to-right" evidence="22">
        <dbReference type="Rhea" id="RHEA:54393"/>
    </physiologicalReaction>
</comment>
<dbReference type="Proteomes" id="UP001165740">
    <property type="component" value="Chromosome 12"/>
</dbReference>
<name>A0A9W2YF65_BIOGL</name>
<comment type="catalytic activity">
    <reaction evidence="19">
        <text>1-O-hexadecyl-2-nonadioyl-sn-glycero-3-phosphocholine + H2O = nonanedioate + 1-O-hexadecyl-sn-glycero-3-phosphocholine + H(+)</text>
        <dbReference type="Rhea" id="RHEA:54552"/>
        <dbReference type="ChEBI" id="CHEBI:15377"/>
        <dbReference type="ChEBI" id="CHEBI:15378"/>
        <dbReference type="ChEBI" id="CHEBI:64496"/>
        <dbReference type="ChEBI" id="CHEBI:78208"/>
        <dbReference type="ChEBI" id="CHEBI:138269"/>
    </reaction>
    <physiologicalReaction direction="left-to-right" evidence="19">
        <dbReference type="Rhea" id="RHEA:54553"/>
    </physiologicalReaction>
</comment>
<dbReference type="GO" id="GO:0008126">
    <property type="term" value="F:acetylesterase activity"/>
    <property type="evidence" value="ECO:0007669"/>
    <property type="project" value="TreeGrafter"/>
</dbReference>
<keyword evidence="6" id="KW-0378">Hydrolase</keyword>
<comment type="similarity">
    <text evidence="2">Belongs to the AB hydrolase superfamily. AB hydrolase 4 family.</text>
</comment>
<comment type="subcellular location">
    <subcellularLocation>
        <location evidence="1">Membrane</location>
        <topology evidence="1">Single-pass type II membrane protein</topology>
    </subcellularLocation>
</comment>
<evidence type="ECO:0000313" key="40">
    <source>
        <dbReference type="RefSeq" id="XP_055861382.1"/>
    </source>
</evidence>
<evidence type="ECO:0000256" key="21">
    <source>
        <dbReference type="ARBA" id="ARBA00051164"/>
    </source>
</evidence>
<protein>
    <recommendedName>
        <fullName evidence="30">Phospholipase ABHD3</fullName>
        <ecNumber evidence="3">3.1.1.4</ecNumber>
    </recommendedName>
    <alternativeName>
        <fullName evidence="31">Abhydrolase domain-containing protein 3</fullName>
    </alternativeName>
</protein>
<dbReference type="RefSeq" id="XP_055861379.1">
    <property type="nucleotide sequence ID" value="XM_056005404.1"/>
</dbReference>
<dbReference type="EC" id="3.1.1.4" evidence="3"/>
<comment type="catalytic activity">
    <reaction evidence="23">
        <text>1-octadecanoyl-2-acetyl-sn-glycero-3-phosphocholine + H2O = 1-octadecanoyl-sn-glycero-3-phosphocholine + acetate + H(+)</text>
        <dbReference type="Rhea" id="RHEA:54408"/>
        <dbReference type="ChEBI" id="CHEBI:15377"/>
        <dbReference type="ChEBI" id="CHEBI:15378"/>
        <dbReference type="ChEBI" id="CHEBI:30089"/>
        <dbReference type="ChEBI" id="CHEBI:73858"/>
        <dbReference type="ChEBI" id="CHEBI:75220"/>
    </reaction>
    <physiologicalReaction direction="left-to-right" evidence="23">
        <dbReference type="Rhea" id="RHEA:54409"/>
    </physiologicalReaction>
</comment>
<evidence type="ECO:0000256" key="33">
    <source>
        <dbReference type="SAM" id="Phobius"/>
    </source>
</evidence>
<comment type="catalytic activity">
    <reaction evidence="21">
        <text>1-tetradecanoyl-2-(5Z,8Z,11Z,14Z-eicosatetraenoyl)-sn-glycero-3-phosphocholine + H2O = 2-(5Z,8Z,11Z,14Z)-eicosatetraenoyl-sn-glycero-3-phosphocholine + tetradecanoate + H(+)</text>
        <dbReference type="Rhea" id="RHEA:54396"/>
        <dbReference type="ChEBI" id="CHEBI:15377"/>
        <dbReference type="ChEBI" id="CHEBI:15378"/>
        <dbReference type="ChEBI" id="CHEBI:30807"/>
        <dbReference type="ChEBI" id="CHEBI:76079"/>
        <dbReference type="ChEBI" id="CHEBI:86102"/>
    </reaction>
    <physiologicalReaction direction="left-to-right" evidence="21">
        <dbReference type="Rhea" id="RHEA:54397"/>
    </physiologicalReaction>
</comment>